<keyword evidence="2" id="KW-1185">Reference proteome</keyword>
<reference evidence="1 2" key="1">
    <citation type="submission" date="2024-07" db="EMBL/GenBank/DDBJ databases">
        <authorList>
            <person name="Akdeniz Z."/>
        </authorList>
    </citation>
    <scope>NUCLEOTIDE SEQUENCE [LARGE SCALE GENOMIC DNA]</scope>
</reference>
<evidence type="ECO:0000313" key="2">
    <source>
        <dbReference type="Proteomes" id="UP001642409"/>
    </source>
</evidence>
<dbReference type="EMBL" id="CAXDID020000002">
    <property type="protein sequence ID" value="CAL5971379.1"/>
    <property type="molecule type" value="Genomic_DNA"/>
</dbReference>
<comment type="caution">
    <text evidence="1">The sequence shown here is derived from an EMBL/GenBank/DDBJ whole genome shotgun (WGS) entry which is preliminary data.</text>
</comment>
<organism evidence="1 2">
    <name type="scientific">Hexamita inflata</name>
    <dbReference type="NCBI Taxonomy" id="28002"/>
    <lineage>
        <taxon>Eukaryota</taxon>
        <taxon>Metamonada</taxon>
        <taxon>Diplomonadida</taxon>
        <taxon>Hexamitidae</taxon>
        <taxon>Hexamitinae</taxon>
        <taxon>Hexamita</taxon>
    </lineage>
</organism>
<accession>A0ABP1GP43</accession>
<dbReference type="Proteomes" id="UP001642409">
    <property type="component" value="Unassembled WGS sequence"/>
</dbReference>
<proteinExistence type="predicted"/>
<sequence>MHTQINIHDLSENYSNIRLRNVIYQDNHSILNQLLCRSRYLEFDDSKIYLSLLSGNWVKILLNNCTCTGKIQQQCIIWDLQIQNCSVQLDQLFQLPELNTLRLYYDKSCRFDLCNCNNINIKSKIKSLSIQDQTINLKNLDGIWDCVYLTNCTYVNELQPNALISNSIFIQQTDINSLNAFQNVKCNQLSVQARSLHNDQIFKANLNKPEKNLLKQFYQHKFGFKIHLTDYICDLNAISWFWDTVCFENCQLIGEFNQNFNQQSKINIKINEQSKYEFDFTPLHNGKINLELELENVDIDLSLLKFCIPELIYLKNMRTDLKQMQNIKWNQIIFSNCLFANSNNLNANPIQTNQVKIFKMNQQNFNIFKCNKISISSCEIKALPESKNVNLHTSLINLTQLSSQTEQLILTNCTYKKFSLLLFPSS</sequence>
<gene>
    <name evidence="1" type="ORF">HINF_LOCUS1319</name>
</gene>
<protein>
    <submittedName>
        <fullName evidence="1">Hypothetical_protein</fullName>
    </submittedName>
</protein>
<evidence type="ECO:0000313" key="1">
    <source>
        <dbReference type="EMBL" id="CAL5971379.1"/>
    </source>
</evidence>
<name>A0ABP1GP43_9EUKA</name>